<feature type="compositionally biased region" description="Basic and acidic residues" evidence="2">
    <location>
        <begin position="470"/>
        <end position="484"/>
    </location>
</feature>
<dbReference type="InterPro" id="IPR039537">
    <property type="entry name" value="Retrotran_Ty1/copia-like"/>
</dbReference>
<accession>A0A699H4Z0</accession>
<gene>
    <name evidence="5" type="ORF">Tci_308307</name>
</gene>
<dbReference type="EMBL" id="BKCJ010103973">
    <property type="protein sequence ID" value="GEX36332.1"/>
    <property type="molecule type" value="Genomic_DNA"/>
</dbReference>
<dbReference type="GO" id="GO:0008233">
    <property type="term" value="F:peptidase activity"/>
    <property type="evidence" value="ECO:0007669"/>
    <property type="project" value="UniProtKB-KW"/>
</dbReference>
<evidence type="ECO:0000256" key="1">
    <source>
        <dbReference type="ARBA" id="ARBA00022670"/>
    </source>
</evidence>
<sequence>MSGTVPPIPPPLGTNPGNAGSPNRVDTIPMTTPTTRDRFLVYLDGLEPYLLEILKIGPFVPKSPLSTSTNILPKPQKQWSPEDRRIANQDKRLKTHEGPSDTRDTKIAALRLKFNAFKALEDEKDDESLSSKDKGVTMVKPFMAIAEDEIIVGKANARSGQWVKIAMKKDPLPPLPKLSRAEPTESSVKVIKKKAQAKLSSVPDLSIVKKVDSSTGQLLLTLTEEDYLKRSVWCLDSGCSRHKTGVKQYLHRYSKKSGHKVVFGDNFSGDTEGYGLVNSNRIAFTKAVAKRRNITLIEAARTMLNSLNLPKQFWEEAINTACYTQNRSIIVKRHGRTSYDVFRGRSPDVSYFHVFGCPMFIHNHRDQLGKFYEKVDDVFFLGYSTVAKAFKVFNIRRQEMQETYHVTFSEDDEAITQSNTEGKDDYFPYVPAYDPLSINNITIPDTITPILTPTPQDINSLDESPELSIDDDHPIHHKPNKLEPSEVQNDTYAGVTTKRRIRDSEAASAHECLYVNFVSEIKPNKLVDALEEEGWIIAMQEEMN</sequence>
<protein>
    <submittedName>
        <fullName evidence="5">Retrovirus-related Pol polyprotein from transposon TNT 1-94</fullName>
    </submittedName>
</protein>
<evidence type="ECO:0000259" key="3">
    <source>
        <dbReference type="Pfam" id="PF22936"/>
    </source>
</evidence>
<evidence type="ECO:0000313" key="5">
    <source>
        <dbReference type="EMBL" id="GEX36332.1"/>
    </source>
</evidence>
<feature type="domain" description="Retroviral polymerase SH3-like" evidence="4">
    <location>
        <begin position="357"/>
        <end position="415"/>
    </location>
</feature>
<proteinExistence type="predicted"/>
<dbReference type="PANTHER" id="PTHR42648:SF32">
    <property type="entry name" value="RIBONUCLEASE H-LIKE DOMAIN, GAG-PRE-INTEGRASE DOMAIN PROTEIN-RELATED"/>
    <property type="match status" value="1"/>
</dbReference>
<dbReference type="AlphaFoldDB" id="A0A699H4Z0"/>
<organism evidence="5">
    <name type="scientific">Tanacetum cinerariifolium</name>
    <name type="common">Dalmatian daisy</name>
    <name type="synonym">Chrysanthemum cinerariifolium</name>
    <dbReference type="NCBI Taxonomy" id="118510"/>
    <lineage>
        <taxon>Eukaryota</taxon>
        <taxon>Viridiplantae</taxon>
        <taxon>Streptophyta</taxon>
        <taxon>Embryophyta</taxon>
        <taxon>Tracheophyta</taxon>
        <taxon>Spermatophyta</taxon>
        <taxon>Magnoliopsida</taxon>
        <taxon>eudicotyledons</taxon>
        <taxon>Gunneridae</taxon>
        <taxon>Pentapetalae</taxon>
        <taxon>asterids</taxon>
        <taxon>campanulids</taxon>
        <taxon>Asterales</taxon>
        <taxon>Asteraceae</taxon>
        <taxon>Asteroideae</taxon>
        <taxon>Anthemideae</taxon>
        <taxon>Anthemidinae</taxon>
        <taxon>Tanacetum</taxon>
    </lineage>
</organism>
<keyword evidence="1" id="KW-0378">Hydrolase</keyword>
<evidence type="ECO:0000259" key="4">
    <source>
        <dbReference type="Pfam" id="PF25597"/>
    </source>
</evidence>
<dbReference type="InterPro" id="IPR054722">
    <property type="entry name" value="PolX-like_BBD"/>
</dbReference>
<feature type="region of interest" description="Disordered" evidence="2">
    <location>
        <begin position="1"/>
        <end position="31"/>
    </location>
</feature>
<dbReference type="Pfam" id="PF25597">
    <property type="entry name" value="SH3_retrovirus"/>
    <property type="match status" value="1"/>
</dbReference>
<dbReference type="InterPro" id="IPR012337">
    <property type="entry name" value="RNaseH-like_sf"/>
</dbReference>
<feature type="region of interest" description="Disordered" evidence="2">
    <location>
        <begin position="65"/>
        <end position="102"/>
    </location>
</feature>
<comment type="caution">
    <text evidence="5">The sequence shown here is derived from an EMBL/GenBank/DDBJ whole genome shotgun (WGS) entry which is preliminary data.</text>
</comment>
<feature type="domain" description="Retrovirus-related Pol polyprotein from transposon TNT 1-94-like beta-barrel" evidence="3">
    <location>
        <begin position="233"/>
        <end position="279"/>
    </location>
</feature>
<evidence type="ECO:0000256" key="2">
    <source>
        <dbReference type="SAM" id="MobiDB-lite"/>
    </source>
</evidence>
<name>A0A699H4Z0_TANCI</name>
<feature type="region of interest" description="Disordered" evidence="2">
    <location>
        <begin position="460"/>
        <end position="485"/>
    </location>
</feature>
<dbReference type="GO" id="GO:0006508">
    <property type="term" value="P:proteolysis"/>
    <property type="evidence" value="ECO:0007669"/>
    <property type="project" value="UniProtKB-KW"/>
</dbReference>
<reference evidence="5" key="1">
    <citation type="journal article" date="2019" name="Sci. Rep.">
        <title>Draft genome of Tanacetum cinerariifolium, the natural source of mosquito coil.</title>
        <authorList>
            <person name="Yamashiro T."/>
            <person name="Shiraishi A."/>
            <person name="Satake H."/>
            <person name="Nakayama K."/>
        </authorList>
    </citation>
    <scope>NUCLEOTIDE SEQUENCE</scope>
</reference>
<feature type="compositionally biased region" description="Basic and acidic residues" evidence="2">
    <location>
        <begin position="80"/>
        <end position="102"/>
    </location>
</feature>
<dbReference type="Pfam" id="PF22936">
    <property type="entry name" value="Pol_BBD"/>
    <property type="match status" value="1"/>
</dbReference>
<dbReference type="PANTHER" id="PTHR42648">
    <property type="entry name" value="TRANSPOSASE, PUTATIVE-RELATED"/>
    <property type="match status" value="1"/>
</dbReference>
<feature type="compositionally biased region" description="Pro residues" evidence="2">
    <location>
        <begin position="1"/>
        <end position="13"/>
    </location>
</feature>
<dbReference type="InterPro" id="IPR057670">
    <property type="entry name" value="SH3_retrovirus"/>
</dbReference>
<keyword evidence="1" id="KW-0645">Protease</keyword>
<dbReference type="SUPFAM" id="SSF53098">
    <property type="entry name" value="Ribonuclease H-like"/>
    <property type="match status" value="1"/>
</dbReference>